<dbReference type="InParanoid" id="A0A419PNG2"/>
<dbReference type="Proteomes" id="UP000286415">
    <property type="component" value="Unassembled WGS sequence"/>
</dbReference>
<sequence>MLLSLMMMMMTQFRCQQKPRLTALQTKPPVPRSLILDHSTCMATCQVHNSNATTPEYRAAIYDGPKE</sequence>
<reference evidence="1 2" key="1">
    <citation type="journal article" date="2018" name="Biotechnol. Adv.">
        <title>Improved genomic resources and new bioinformatic workflow for the carcinogenic parasite Clonorchis sinensis: Biotechnological implications.</title>
        <authorList>
            <person name="Wang D."/>
            <person name="Korhonen P.K."/>
            <person name="Gasser R.B."/>
            <person name="Young N.D."/>
        </authorList>
    </citation>
    <scope>NUCLEOTIDE SEQUENCE [LARGE SCALE GENOMIC DNA]</scope>
    <source>
        <strain evidence="1">Cs-k2</strain>
    </source>
</reference>
<gene>
    <name evidence="1" type="ORF">CSKR_112858</name>
</gene>
<organism evidence="1 2">
    <name type="scientific">Clonorchis sinensis</name>
    <name type="common">Chinese liver fluke</name>
    <dbReference type="NCBI Taxonomy" id="79923"/>
    <lineage>
        <taxon>Eukaryota</taxon>
        <taxon>Metazoa</taxon>
        <taxon>Spiralia</taxon>
        <taxon>Lophotrochozoa</taxon>
        <taxon>Platyhelminthes</taxon>
        <taxon>Trematoda</taxon>
        <taxon>Digenea</taxon>
        <taxon>Opisthorchiida</taxon>
        <taxon>Opisthorchiata</taxon>
        <taxon>Opisthorchiidae</taxon>
        <taxon>Clonorchis</taxon>
    </lineage>
</organism>
<dbReference type="AlphaFoldDB" id="A0A419PNG2"/>
<accession>A0A419PNG2</accession>
<keyword evidence="2" id="KW-1185">Reference proteome</keyword>
<proteinExistence type="predicted"/>
<comment type="caution">
    <text evidence="1">The sequence shown here is derived from an EMBL/GenBank/DDBJ whole genome shotgun (WGS) entry which is preliminary data.</text>
</comment>
<dbReference type="EMBL" id="NIRI02000005">
    <property type="protein sequence ID" value="KAG5454848.1"/>
    <property type="molecule type" value="Genomic_DNA"/>
</dbReference>
<name>A0A419PNG2_CLOSI</name>
<evidence type="ECO:0000313" key="2">
    <source>
        <dbReference type="Proteomes" id="UP000286415"/>
    </source>
</evidence>
<protein>
    <submittedName>
        <fullName evidence="1">Uncharacterized protein</fullName>
    </submittedName>
</protein>
<evidence type="ECO:0000313" key="1">
    <source>
        <dbReference type="EMBL" id="KAG5454848.1"/>
    </source>
</evidence>
<reference evidence="1 2" key="2">
    <citation type="journal article" date="2021" name="Genomics">
        <title>High-quality reference genome for Clonorchis sinensis.</title>
        <authorList>
            <person name="Young N.D."/>
            <person name="Stroehlein A.J."/>
            <person name="Kinkar L."/>
            <person name="Wang T."/>
            <person name="Sohn W.M."/>
            <person name="Chang B.C.H."/>
            <person name="Kaur P."/>
            <person name="Weisz D."/>
            <person name="Dudchenko O."/>
            <person name="Aiden E.L."/>
            <person name="Korhonen P.K."/>
            <person name="Gasser R.B."/>
        </authorList>
    </citation>
    <scope>NUCLEOTIDE SEQUENCE [LARGE SCALE GENOMIC DNA]</scope>
    <source>
        <strain evidence="1">Cs-k2</strain>
    </source>
</reference>